<comment type="caution">
    <text evidence="3">The sequence shown here is derived from an EMBL/GenBank/DDBJ whole genome shotgun (WGS) entry which is preliminary data.</text>
</comment>
<evidence type="ECO:0000259" key="2">
    <source>
        <dbReference type="SMART" id="SM00860"/>
    </source>
</evidence>
<keyword evidence="4" id="KW-1185">Reference proteome</keyword>
<feature type="region of interest" description="Disordered" evidence="1">
    <location>
        <begin position="1"/>
        <end position="20"/>
    </location>
</feature>
<evidence type="ECO:0000313" key="3">
    <source>
        <dbReference type="EMBL" id="MFJ2825470.1"/>
    </source>
</evidence>
<dbReference type="EMBL" id="JBIUYY010000018">
    <property type="protein sequence ID" value="MFJ2825470.1"/>
    <property type="molecule type" value="Genomic_DNA"/>
</dbReference>
<dbReference type="Pfam" id="PF14568">
    <property type="entry name" value="SUKH_6"/>
    <property type="match status" value="1"/>
</dbReference>
<reference evidence="3 4" key="1">
    <citation type="submission" date="2024-10" db="EMBL/GenBank/DDBJ databases">
        <title>The Natural Products Discovery Center: Release of the First 8490 Sequenced Strains for Exploring Actinobacteria Biosynthetic Diversity.</title>
        <authorList>
            <person name="Kalkreuter E."/>
            <person name="Kautsar S.A."/>
            <person name="Yang D."/>
            <person name="Bader C.D."/>
            <person name="Teijaro C.N."/>
            <person name="Fluegel L."/>
            <person name="Davis C.M."/>
            <person name="Simpson J.R."/>
            <person name="Lauterbach L."/>
            <person name="Steele A.D."/>
            <person name="Gui C."/>
            <person name="Meng S."/>
            <person name="Li G."/>
            <person name="Viehrig K."/>
            <person name="Ye F."/>
            <person name="Su P."/>
            <person name="Kiefer A.F."/>
            <person name="Nichols A."/>
            <person name="Cepeda A.J."/>
            <person name="Yan W."/>
            <person name="Fan B."/>
            <person name="Jiang Y."/>
            <person name="Adhikari A."/>
            <person name="Zheng C.-J."/>
            <person name="Schuster L."/>
            <person name="Cowan T.M."/>
            <person name="Smanski M.J."/>
            <person name="Chevrette M.G."/>
            <person name="De Carvalho L.P.S."/>
            <person name="Shen B."/>
        </authorList>
    </citation>
    <scope>NUCLEOTIDE SEQUENCE [LARGE SCALE GENOMIC DNA]</scope>
    <source>
        <strain evidence="3 4">NPDC087220</strain>
    </source>
</reference>
<sequence length="399" mass="44410">MTSDASTFTTPSAERPPRPVPVDWAAVEDWLGVGLPADYKRLAGRHGPLDFGEYVWIHVPCAQQDRFDYGEWLRETHRRARIEARALPETERPVFHPEPGGLLAWGCTRGGDVLFWETSTSSDPDKWTVVVRHSGAIPGSGLLAWHPYELTLTDYLRHTVRDTWELPSPPGPLMGPLPGTVARTAFLPDAEAWSPPAPVPPRLTDAERRTALHTGAGSDALRLLSPPPERPYLGDGSWEQLFTELGTRLPEEYVRLMDEYGAGIWSGWLRFHTPLRTGGRRFLTHAEDTADAYRDLKDGYPERCPLAVWPDPGGFLPFANSIDGDYLGWLTEGADPDAWPLIVWPRHADQGPPLDGGLTDTLLAWQRGTLATPGLAALDEDDDPVEFAGFRPWDDSAYW</sequence>
<name>A0ABW8EQD0_STRT5</name>
<dbReference type="InterPro" id="IPR037883">
    <property type="entry name" value="Knr4/Smi1-like_sf"/>
</dbReference>
<accession>A0ABW8EQD0</accession>
<dbReference type="Proteomes" id="UP001617351">
    <property type="component" value="Unassembled WGS sequence"/>
</dbReference>
<organism evidence="3 4">
    <name type="scientific">Streptomyces toxytricini</name>
    <name type="common">Actinomyces toxytricini</name>
    <dbReference type="NCBI Taxonomy" id="67369"/>
    <lineage>
        <taxon>Bacteria</taxon>
        <taxon>Bacillati</taxon>
        <taxon>Actinomycetota</taxon>
        <taxon>Actinomycetes</taxon>
        <taxon>Kitasatosporales</taxon>
        <taxon>Streptomycetaceae</taxon>
        <taxon>Streptomyces</taxon>
    </lineage>
</organism>
<dbReference type="RefSeq" id="WP_402386812.1">
    <property type="nucleotide sequence ID" value="NZ_JBIUYY010000018.1"/>
</dbReference>
<gene>
    <name evidence="3" type="ORF">ACIO7M_30790</name>
</gene>
<feature type="domain" description="Knr4/Smi1-like" evidence="2">
    <location>
        <begin position="19"/>
        <end position="158"/>
    </location>
</feature>
<evidence type="ECO:0000256" key="1">
    <source>
        <dbReference type="SAM" id="MobiDB-lite"/>
    </source>
</evidence>
<feature type="compositionally biased region" description="Polar residues" evidence="1">
    <location>
        <begin position="1"/>
        <end position="12"/>
    </location>
</feature>
<dbReference type="InterPro" id="IPR018958">
    <property type="entry name" value="Knr4/Smi1-like_dom"/>
</dbReference>
<feature type="domain" description="Knr4/Smi1-like" evidence="2">
    <location>
        <begin position="232"/>
        <end position="364"/>
    </location>
</feature>
<proteinExistence type="predicted"/>
<evidence type="ECO:0000313" key="4">
    <source>
        <dbReference type="Proteomes" id="UP001617351"/>
    </source>
</evidence>
<dbReference type="SUPFAM" id="SSF160631">
    <property type="entry name" value="SMI1/KNR4-like"/>
    <property type="match status" value="2"/>
</dbReference>
<protein>
    <submittedName>
        <fullName evidence="3">SMI1/KNR4 family protein</fullName>
    </submittedName>
</protein>
<dbReference type="SMART" id="SM00860">
    <property type="entry name" value="SMI1_KNR4"/>
    <property type="match status" value="2"/>
</dbReference>